<reference evidence="1 2" key="1">
    <citation type="submission" date="2022-08" db="EMBL/GenBank/DDBJ databases">
        <title>Paenibacillus endoradicis sp. nov., Paenibacillus radicibacter sp. nov and Paenibacillus pararadicis sp. nov., three cold-adapted plant growth-promoting bacteria isolated from root of Larix gmelinii in Great Khingan.</title>
        <authorList>
            <person name="Xue H."/>
        </authorList>
    </citation>
    <scope>NUCLEOTIDE SEQUENCE [LARGE SCALE GENOMIC DNA]</scope>
    <source>
        <strain evidence="1 2">N5-1-1-5</strain>
    </source>
</reference>
<evidence type="ECO:0000313" key="2">
    <source>
        <dbReference type="Proteomes" id="UP001300012"/>
    </source>
</evidence>
<dbReference type="Pfam" id="PF04245">
    <property type="entry name" value="NA37"/>
    <property type="match status" value="1"/>
</dbReference>
<dbReference type="RefSeq" id="WP_258215086.1">
    <property type="nucleotide sequence ID" value="NZ_JANQBD010000015.1"/>
</dbReference>
<protein>
    <submittedName>
        <fullName evidence="1">Nucleoid-associated protein</fullName>
    </submittedName>
</protein>
<keyword evidence="2" id="KW-1185">Reference proteome</keyword>
<dbReference type="EMBL" id="JANQBD010000015">
    <property type="protein sequence ID" value="MCR8633510.1"/>
    <property type="molecule type" value="Genomic_DNA"/>
</dbReference>
<dbReference type="InterPro" id="IPR007358">
    <property type="entry name" value="Nucleoid_associated_NdpA"/>
</dbReference>
<evidence type="ECO:0000313" key="1">
    <source>
        <dbReference type="EMBL" id="MCR8633510.1"/>
    </source>
</evidence>
<organism evidence="1 2">
    <name type="scientific">Paenibacillus radicis</name>
    <name type="common">ex Xue et al. 2023</name>
    <dbReference type="NCBI Taxonomy" id="2972489"/>
    <lineage>
        <taxon>Bacteria</taxon>
        <taxon>Bacillati</taxon>
        <taxon>Bacillota</taxon>
        <taxon>Bacilli</taxon>
        <taxon>Bacillales</taxon>
        <taxon>Paenibacillaceae</taxon>
        <taxon>Paenibacillus</taxon>
    </lineage>
</organism>
<sequence>MSIITIEKVIAHDLNLGNAGPIFFPQLIIVTDEEVKNFFAKHIENALKTKQVRLCKFTYQDAAVLRDTVEIANDTEDDQTFIDSTVNMTQSLFNNMSGAASNGALIFIQYFDTQKNQRFLGILKMDPNNGISLNRDTFSFKVEKDILPSVNERLHKCAFIKIDENLWDEEVHLRVLDKQQIAGEISKYFLSGFLEANTIVDDKAMTELVNATIMDFAVEEGLITTHSQIVDFVSKVDQILHTGKEVDLERDLDSLFASYAPGEADRGQKIERYKEKLMEKRENVYFVFTADKKPTIAMYADEGNDIRIQFPVRYNNTTVIVGYEDETDGTKTTVIRFVGVELKEKFKH</sequence>
<accession>A0ABT1YNE2</accession>
<dbReference type="Proteomes" id="UP001300012">
    <property type="component" value="Unassembled WGS sequence"/>
</dbReference>
<gene>
    <name evidence="1" type="ORF">NV381_20200</name>
</gene>
<proteinExistence type="predicted"/>
<name>A0ABT1YNE2_9BACL</name>
<comment type="caution">
    <text evidence="1">The sequence shown here is derived from an EMBL/GenBank/DDBJ whole genome shotgun (WGS) entry which is preliminary data.</text>
</comment>